<proteinExistence type="predicted"/>
<dbReference type="KEGG" id="shc:Shell_0501"/>
<dbReference type="Proteomes" id="UP000002573">
    <property type="component" value="Chromosome"/>
</dbReference>
<dbReference type="EMBL" id="CP002051">
    <property type="protein sequence ID" value="ADI31632.1"/>
    <property type="molecule type" value="Genomic_DNA"/>
</dbReference>
<dbReference type="STRING" id="591019.Shell_0501"/>
<name>D7DBT5_STAHD</name>
<reference evidence="2" key="1">
    <citation type="submission" date="2010-05" db="EMBL/GenBank/DDBJ databases">
        <title>Complete sequence of Staphylothermus hellenicus DSM 12710.</title>
        <authorList>
            <consortium name="US DOE Joint Genome Institute"/>
            <person name="Lucas S."/>
            <person name="Copeland A."/>
            <person name="Lapidus A."/>
            <person name="Cheng J.-F."/>
            <person name="Bruce D."/>
            <person name="Goodwin L."/>
            <person name="Pitluck S."/>
            <person name="Davenport K."/>
            <person name="Detter J.C."/>
            <person name="Han C."/>
            <person name="Tapia R."/>
            <person name="Larimer F."/>
            <person name="Land M."/>
            <person name="Hauser L."/>
            <person name="Kyrpides N."/>
            <person name="Mikhailova N."/>
            <person name="Anderson I.J."/>
            <person name="Woyke T."/>
        </authorList>
    </citation>
    <scope>NUCLEOTIDE SEQUENCE [LARGE SCALE GENOMIC DNA]</scope>
    <source>
        <strain evidence="2">DSM 12710 / JCM 10830 / BK20S6-10-b1 / P8</strain>
    </source>
</reference>
<sequence>MFLLDASAIAIWKQSRKIERKRKALESSTKAIDTEECINIQQTQQ</sequence>
<protein>
    <submittedName>
        <fullName evidence="1">Uncharacterized protein</fullName>
    </submittedName>
</protein>
<gene>
    <name evidence="1" type="ordered locus">Shell_0501</name>
</gene>
<dbReference type="GeneID" id="58786968"/>
<organism evidence="1 2">
    <name type="scientific">Staphylothermus hellenicus (strain DSM 12710 / JCM 10830 / BK20S6-10-b1 / P8)</name>
    <dbReference type="NCBI Taxonomy" id="591019"/>
    <lineage>
        <taxon>Archaea</taxon>
        <taxon>Thermoproteota</taxon>
        <taxon>Thermoprotei</taxon>
        <taxon>Desulfurococcales</taxon>
        <taxon>Desulfurococcaceae</taxon>
        <taxon>Staphylothermus</taxon>
    </lineage>
</organism>
<reference evidence="1 2" key="2">
    <citation type="journal article" date="2011" name="Stand. Genomic Sci.">
        <title>Complete genome sequence of Staphylothermus hellenicus P8.</title>
        <authorList>
            <person name="Anderson I."/>
            <person name="Wirth R."/>
            <person name="Lucas S."/>
            <person name="Copeland A."/>
            <person name="Lapidus A."/>
            <person name="Cheng J.F."/>
            <person name="Goodwin L."/>
            <person name="Pitluck S."/>
            <person name="Davenport K."/>
            <person name="Detter J.C."/>
            <person name="Han C."/>
            <person name="Tapia R."/>
            <person name="Land M."/>
            <person name="Hauser L."/>
            <person name="Pati A."/>
            <person name="Mikhailova N."/>
            <person name="Woyke T."/>
            <person name="Klenk H.P."/>
            <person name="Kyrpides N."/>
            <person name="Ivanova N."/>
        </authorList>
    </citation>
    <scope>NUCLEOTIDE SEQUENCE [LARGE SCALE GENOMIC DNA]</scope>
    <source>
        <strain evidence="2">DSM 12710 / JCM 10830 / BK20S6-10-b1 / P8</strain>
    </source>
</reference>
<dbReference type="HOGENOM" id="CLU_3194657_0_0_2"/>
<accession>D7DBT5</accession>
<keyword evidence="2" id="KW-1185">Reference proteome</keyword>
<dbReference type="AlphaFoldDB" id="D7DBT5"/>
<dbReference type="RefSeq" id="WP_013142830.1">
    <property type="nucleotide sequence ID" value="NC_014205.1"/>
</dbReference>
<evidence type="ECO:0000313" key="1">
    <source>
        <dbReference type="EMBL" id="ADI31632.1"/>
    </source>
</evidence>
<evidence type="ECO:0000313" key="2">
    <source>
        <dbReference type="Proteomes" id="UP000002573"/>
    </source>
</evidence>